<organism evidence="3 4">
    <name type="scientific">Paludibaculum fermentans</name>
    <dbReference type="NCBI Taxonomy" id="1473598"/>
    <lineage>
        <taxon>Bacteria</taxon>
        <taxon>Pseudomonadati</taxon>
        <taxon>Acidobacteriota</taxon>
        <taxon>Terriglobia</taxon>
        <taxon>Bryobacterales</taxon>
        <taxon>Bryobacteraceae</taxon>
        <taxon>Paludibaculum</taxon>
    </lineage>
</organism>
<feature type="transmembrane region" description="Helical" evidence="1">
    <location>
        <begin position="6"/>
        <end position="23"/>
    </location>
</feature>
<evidence type="ECO:0000259" key="2">
    <source>
        <dbReference type="Pfam" id="PF12697"/>
    </source>
</evidence>
<dbReference type="EMBL" id="CP063849">
    <property type="protein sequence ID" value="QOY89819.1"/>
    <property type="molecule type" value="Genomic_DNA"/>
</dbReference>
<evidence type="ECO:0000256" key="1">
    <source>
        <dbReference type="SAM" id="Phobius"/>
    </source>
</evidence>
<sequence length="298" mass="32247">MIQFLSTVLSFIGLVVVIVALILRRQPSKYAQTMSRWTLGQAGLQKRSVDSGEGAQVVWQAGRGQVVVLLHGEGDQAGIWAKALTEFPRSQYQLLIPDLAGHGESAPVSGPLSMATMLAGLKAVLAPHGSVILVGHSMSAWLAMLYAGENPGQVSRVVAVNGGPLRGLRTDVRLLPQDRAEARRLMEAMRDPGSERIADYVLDDLVRSGVRGPLARVLTAQRDSREVVLESHLAAFPVEVDLIWGESDQLMPLAFAEQLKAELPGARLTTIPKCGHVPHQERPQEFARVLAKVLARTA</sequence>
<dbReference type="PANTHER" id="PTHR43798:SF33">
    <property type="entry name" value="HYDROLASE, PUTATIVE (AFU_ORTHOLOGUE AFUA_2G14860)-RELATED"/>
    <property type="match status" value="1"/>
</dbReference>
<evidence type="ECO:0000313" key="4">
    <source>
        <dbReference type="Proteomes" id="UP000593892"/>
    </source>
</evidence>
<keyword evidence="1" id="KW-1133">Transmembrane helix</keyword>
<dbReference type="AlphaFoldDB" id="A0A7S7NV83"/>
<dbReference type="Pfam" id="PF12697">
    <property type="entry name" value="Abhydrolase_6"/>
    <property type="match status" value="1"/>
</dbReference>
<proteinExistence type="predicted"/>
<reference evidence="3 4" key="1">
    <citation type="submission" date="2020-10" db="EMBL/GenBank/DDBJ databases">
        <title>Complete genome sequence of Paludibaculum fermentans P105T, a facultatively anaerobic acidobacterium capable of dissimilatory Fe(III) reduction.</title>
        <authorList>
            <person name="Dedysh S.N."/>
            <person name="Beletsky A.V."/>
            <person name="Kulichevskaya I.S."/>
            <person name="Mardanov A.V."/>
            <person name="Ravin N.V."/>
        </authorList>
    </citation>
    <scope>NUCLEOTIDE SEQUENCE [LARGE SCALE GENOMIC DNA]</scope>
    <source>
        <strain evidence="3 4">P105</strain>
    </source>
</reference>
<dbReference type="InterPro" id="IPR000073">
    <property type="entry name" value="AB_hydrolase_1"/>
</dbReference>
<dbReference type="SUPFAM" id="SSF53474">
    <property type="entry name" value="alpha/beta-Hydrolases"/>
    <property type="match status" value="1"/>
</dbReference>
<dbReference type="RefSeq" id="WP_194451482.1">
    <property type="nucleotide sequence ID" value="NZ_CP063849.1"/>
</dbReference>
<dbReference type="Proteomes" id="UP000593892">
    <property type="component" value="Chromosome"/>
</dbReference>
<dbReference type="GO" id="GO:0016787">
    <property type="term" value="F:hydrolase activity"/>
    <property type="evidence" value="ECO:0007669"/>
    <property type="project" value="UniProtKB-KW"/>
</dbReference>
<keyword evidence="3" id="KW-0378">Hydrolase</keyword>
<keyword evidence="4" id="KW-1185">Reference proteome</keyword>
<name>A0A7S7NV83_PALFE</name>
<accession>A0A7S7NV83</accession>
<dbReference type="PANTHER" id="PTHR43798">
    <property type="entry name" value="MONOACYLGLYCEROL LIPASE"/>
    <property type="match status" value="1"/>
</dbReference>
<dbReference type="InterPro" id="IPR050266">
    <property type="entry name" value="AB_hydrolase_sf"/>
</dbReference>
<dbReference type="PRINTS" id="PR00111">
    <property type="entry name" value="ABHYDROLASE"/>
</dbReference>
<dbReference type="Gene3D" id="3.40.50.1820">
    <property type="entry name" value="alpha/beta hydrolase"/>
    <property type="match status" value="1"/>
</dbReference>
<gene>
    <name evidence="3" type="ORF">IRI77_07665</name>
</gene>
<evidence type="ECO:0000313" key="3">
    <source>
        <dbReference type="EMBL" id="QOY89819.1"/>
    </source>
</evidence>
<dbReference type="KEGG" id="pfer:IRI77_07665"/>
<keyword evidence="1" id="KW-0812">Transmembrane</keyword>
<dbReference type="InterPro" id="IPR029058">
    <property type="entry name" value="AB_hydrolase_fold"/>
</dbReference>
<protein>
    <submittedName>
        <fullName evidence="3">Alpha/beta hydrolase</fullName>
    </submittedName>
</protein>
<keyword evidence="1" id="KW-0472">Membrane</keyword>
<dbReference type="GO" id="GO:0016020">
    <property type="term" value="C:membrane"/>
    <property type="evidence" value="ECO:0007669"/>
    <property type="project" value="TreeGrafter"/>
</dbReference>
<feature type="domain" description="AB hydrolase-1" evidence="2">
    <location>
        <begin position="67"/>
        <end position="288"/>
    </location>
</feature>